<dbReference type="EMBL" id="HBUE01239810">
    <property type="protein sequence ID" value="CAG6548923.1"/>
    <property type="molecule type" value="Transcribed_RNA"/>
</dbReference>
<dbReference type="EMBL" id="HBUE01041023">
    <property type="protein sequence ID" value="CAG6460659.1"/>
    <property type="molecule type" value="Transcribed_RNA"/>
</dbReference>
<sequence>MCRRKFRLRSLRKCPSIDPCWCRIQLVTTEVVTEVRAVETTGEVPREEVSPRLQRQHLPVVLPLVEAPELVTMEVRVDMDREVTVKEVMDKEEMDKAMEVVATEEEVKVAVMEVVTEVA</sequence>
<proteinExistence type="predicted"/>
<dbReference type="EMBL" id="HBUE01346802">
    <property type="protein sequence ID" value="CAG6601152.1"/>
    <property type="molecule type" value="Transcribed_RNA"/>
</dbReference>
<dbReference type="EMBL" id="HBUE01239812">
    <property type="protein sequence ID" value="CAG6548927.1"/>
    <property type="molecule type" value="Transcribed_RNA"/>
</dbReference>
<reference evidence="1" key="1">
    <citation type="submission" date="2021-05" db="EMBL/GenBank/DDBJ databases">
        <authorList>
            <person name="Alioto T."/>
            <person name="Alioto T."/>
            <person name="Gomez Garrido J."/>
        </authorList>
    </citation>
    <scope>NUCLEOTIDE SEQUENCE</scope>
</reference>
<dbReference type="AlphaFoldDB" id="A0A8D8IB29"/>
<protein>
    <submittedName>
        <fullName evidence="1">(northern house mosquito) hypothetical protein</fullName>
    </submittedName>
</protein>
<dbReference type="EMBL" id="HBUE01346804">
    <property type="protein sequence ID" value="CAG6601156.1"/>
    <property type="molecule type" value="Transcribed_RNA"/>
</dbReference>
<name>A0A8D8IB29_CULPI</name>
<accession>A0A8D8IB29</accession>
<evidence type="ECO:0000313" key="1">
    <source>
        <dbReference type="EMBL" id="CAG6548927.1"/>
    </source>
</evidence>
<organism evidence="1">
    <name type="scientific">Culex pipiens</name>
    <name type="common">House mosquito</name>
    <dbReference type="NCBI Taxonomy" id="7175"/>
    <lineage>
        <taxon>Eukaryota</taxon>
        <taxon>Metazoa</taxon>
        <taxon>Ecdysozoa</taxon>
        <taxon>Arthropoda</taxon>
        <taxon>Hexapoda</taxon>
        <taxon>Insecta</taxon>
        <taxon>Pterygota</taxon>
        <taxon>Neoptera</taxon>
        <taxon>Endopterygota</taxon>
        <taxon>Diptera</taxon>
        <taxon>Nematocera</taxon>
        <taxon>Culicoidea</taxon>
        <taxon>Culicidae</taxon>
        <taxon>Culicinae</taxon>
        <taxon>Culicini</taxon>
        <taxon>Culex</taxon>
        <taxon>Culex</taxon>
    </lineage>
</organism>